<proteinExistence type="predicted"/>
<dbReference type="KEGG" id="pvo:PVOR_23899"/>
<accession>A0A2R9SQJ6</accession>
<evidence type="ECO:0000313" key="2">
    <source>
        <dbReference type="Proteomes" id="UP000003094"/>
    </source>
</evidence>
<name>A0A2R9SQJ6_9BACL</name>
<reference evidence="1 2" key="1">
    <citation type="journal article" date="2010" name="BMC Genomics">
        <title>Genome sequence of the pattern forming Paenibacillus vortex bacterium reveals potential for thriving in complex environments.</title>
        <authorList>
            <person name="Sirota-Madi A."/>
            <person name="Olender T."/>
            <person name="Helman Y."/>
            <person name="Ingham C."/>
            <person name="Brainis I."/>
            <person name="Roth D."/>
            <person name="Hagi E."/>
            <person name="Brodsky L."/>
            <person name="Leshkowitz D."/>
            <person name="Galatenko V."/>
            <person name="Nikolaev V."/>
            <person name="Mugasimangalam R.C."/>
            <person name="Bransburg-Zabary S."/>
            <person name="Gutnick D.L."/>
            <person name="Lancet D."/>
            <person name="Ben-Jacob E."/>
        </authorList>
    </citation>
    <scope>NUCLEOTIDE SEQUENCE [LARGE SCALE GENOMIC DNA]</scope>
    <source>
        <strain evidence="1 2">V453</strain>
    </source>
</reference>
<dbReference type="EMBL" id="ADHJ01000038">
    <property type="protein sequence ID" value="EFU39628.1"/>
    <property type="molecule type" value="Genomic_DNA"/>
</dbReference>
<comment type="caution">
    <text evidence="1">The sequence shown here is derived from an EMBL/GenBank/DDBJ whole genome shotgun (WGS) entry which is preliminary data.</text>
</comment>
<sequence>MINRRYLVSSGAEFAALGSVVVKVLDLGMERLPVVQLHEAFIARPKKAVNVCNRTRAVCFYWMQAWIKRRIKVASVRQQG</sequence>
<gene>
    <name evidence="1" type="ORF">PVOR_23899</name>
</gene>
<evidence type="ECO:0000313" key="1">
    <source>
        <dbReference type="EMBL" id="EFU39628.1"/>
    </source>
</evidence>
<dbReference type="AlphaFoldDB" id="A0A2R9SQJ6"/>
<keyword evidence="2" id="KW-1185">Reference proteome</keyword>
<dbReference type="Proteomes" id="UP000003094">
    <property type="component" value="Unassembled WGS sequence"/>
</dbReference>
<organism evidence="1 2">
    <name type="scientific">Paenibacillus vortex V453</name>
    <dbReference type="NCBI Taxonomy" id="715225"/>
    <lineage>
        <taxon>Bacteria</taxon>
        <taxon>Bacillati</taxon>
        <taxon>Bacillota</taxon>
        <taxon>Bacilli</taxon>
        <taxon>Bacillales</taxon>
        <taxon>Paenibacillaceae</taxon>
        <taxon>Paenibacillus</taxon>
    </lineage>
</organism>
<protein>
    <submittedName>
        <fullName evidence="1">Uncharacterized protein</fullName>
    </submittedName>
</protein>